<accession>A0AAV3QH22</accession>
<dbReference type="Proteomes" id="UP001454036">
    <property type="component" value="Unassembled WGS sequence"/>
</dbReference>
<proteinExistence type="predicted"/>
<evidence type="ECO:0000313" key="1">
    <source>
        <dbReference type="EMBL" id="GAA0163375.1"/>
    </source>
</evidence>
<keyword evidence="2" id="KW-1185">Reference proteome</keyword>
<organism evidence="1 2">
    <name type="scientific">Lithospermum erythrorhizon</name>
    <name type="common">Purple gromwell</name>
    <name type="synonym">Lithospermum officinale var. erythrorhizon</name>
    <dbReference type="NCBI Taxonomy" id="34254"/>
    <lineage>
        <taxon>Eukaryota</taxon>
        <taxon>Viridiplantae</taxon>
        <taxon>Streptophyta</taxon>
        <taxon>Embryophyta</taxon>
        <taxon>Tracheophyta</taxon>
        <taxon>Spermatophyta</taxon>
        <taxon>Magnoliopsida</taxon>
        <taxon>eudicotyledons</taxon>
        <taxon>Gunneridae</taxon>
        <taxon>Pentapetalae</taxon>
        <taxon>asterids</taxon>
        <taxon>lamiids</taxon>
        <taxon>Boraginales</taxon>
        <taxon>Boraginaceae</taxon>
        <taxon>Boraginoideae</taxon>
        <taxon>Lithospermeae</taxon>
        <taxon>Lithospermum</taxon>
    </lineage>
</organism>
<gene>
    <name evidence="1" type="ORF">LIER_43639</name>
</gene>
<dbReference type="AlphaFoldDB" id="A0AAV3QH22"/>
<sequence>MGVEILRSLMNCSLTEEEEAKPVVLEEEEDLIDGNFSLAMAKAWNCRDIRVSRISGPILHIFFPSIEEQLRIMGNRPWCFVNHLVIMRNWARGVDLVDALFDESKFWFHVRGLKEEFYTKEVARKLSSSFVWCEAMELRKDKGKKKFFRIKATLNVNQPIRQLVNFQVGEEISAGYLAYVLEISIY</sequence>
<reference evidence="1 2" key="1">
    <citation type="submission" date="2024-01" db="EMBL/GenBank/DDBJ databases">
        <title>The complete chloroplast genome sequence of Lithospermum erythrorhizon: insights into the phylogenetic relationship among Boraginaceae species and the maternal lineages of purple gromwells.</title>
        <authorList>
            <person name="Okada T."/>
            <person name="Watanabe K."/>
        </authorList>
    </citation>
    <scope>NUCLEOTIDE SEQUENCE [LARGE SCALE GENOMIC DNA]</scope>
</reference>
<name>A0AAV3QH22_LITER</name>
<protein>
    <recommendedName>
        <fullName evidence="3">DUF4283 domain-containing protein</fullName>
    </recommendedName>
</protein>
<comment type="caution">
    <text evidence="1">The sequence shown here is derived from an EMBL/GenBank/DDBJ whole genome shotgun (WGS) entry which is preliminary data.</text>
</comment>
<evidence type="ECO:0008006" key="3">
    <source>
        <dbReference type="Google" id="ProtNLM"/>
    </source>
</evidence>
<dbReference type="EMBL" id="BAABME010037111">
    <property type="protein sequence ID" value="GAA0163375.1"/>
    <property type="molecule type" value="Genomic_DNA"/>
</dbReference>
<evidence type="ECO:0000313" key="2">
    <source>
        <dbReference type="Proteomes" id="UP001454036"/>
    </source>
</evidence>